<dbReference type="EMBL" id="CATOUU010000218">
    <property type="protein sequence ID" value="CAI9921229.1"/>
    <property type="molecule type" value="Genomic_DNA"/>
</dbReference>
<reference evidence="3 4" key="2">
    <citation type="submission" date="2024-07" db="EMBL/GenBank/DDBJ databases">
        <authorList>
            <person name="Akdeniz Z."/>
        </authorList>
    </citation>
    <scope>NUCLEOTIDE SEQUENCE [LARGE SCALE GENOMIC DNA]</scope>
</reference>
<feature type="compositionally biased region" description="Basic and acidic residues" evidence="1">
    <location>
        <begin position="182"/>
        <end position="195"/>
    </location>
</feature>
<evidence type="ECO:0000256" key="1">
    <source>
        <dbReference type="SAM" id="MobiDB-lite"/>
    </source>
</evidence>
<sequence>MMKVSTQSPIKEVPAKPRQKNFKKPTRQRLKRSPRKQQKRQLEDTSTKKKPDKPTQTKVIPNVKGNDKKFLSLKEKIAKLQRELQSQFDTTATVMRKFKETKKMHDDNNITQKTSNAEAQPENEKKKTKVSQKAEPTKNIEEKAPDKTKPKDAQKQKEEKPPFQKSQDQKTSQKPQSSAKSPQKETQKKKEDKQSQKSSTIVKDISQLKQVLTCFKLFQQGYRCFYCLRHLDMLICQKSRNKLYKYFFIPQTRYIKIHPFHLYLFLRYIKPDRSFI</sequence>
<evidence type="ECO:0000313" key="2">
    <source>
        <dbReference type="EMBL" id="CAI9921229.1"/>
    </source>
</evidence>
<feature type="region of interest" description="Disordered" evidence="1">
    <location>
        <begin position="1"/>
        <end position="68"/>
    </location>
</feature>
<name>A0AA86NJN8_9EUKA</name>
<accession>A0AA86NJN8</accession>
<proteinExistence type="predicted"/>
<dbReference type="Proteomes" id="UP001642409">
    <property type="component" value="Unassembled WGS sequence"/>
</dbReference>
<gene>
    <name evidence="3" type="ORF">HINF_LOCUS64288</name>
    <name evidence="2" type="ORF">HINF_LOCUS8874</name>
</gene>
<evidence type="ECO:0000313" key="4">
    <source>
        <dbReference type="Proteomes" id="UP001642409"/>
    </source>
</evidence>
<feature type="compositionally biased region" description="Basic and acidic residues" evidence="1">
    <location>
        <begin position="99"/>
        <end position="108"/>
    </location>
</feature>
<comment type="caution">
    <text evidence="2">The sequence shown here is derived from an EMBL/GenBank/DDBJ whole genome shotgun (WGS) entry which is preliminary data.</text>
</comment>
<keyword evidence="4" id="KW-1185">Reference proteome</keyword>
<protein>
    <submittedName>
        <fullName evidence="3">Hypothetical_protein</fullName>
    </submittedName>
</protein>
<feature type="compositionally biased region" description="Basic and acidic residues" evidence="1">
    <location>
        <begin position="135"/>
        <end position="162"/>
    </location>
</feature>
<reference evidence="2" key="1">
    <citation type="submission" date="2023-06" db="EMBL/GenBank/DDBJ databases">
        <authorList>
            <person name="Kurt Z."/>
        </authorList>
    </citation>
    <scope>NUCLEOTIDE SEQUENCE</scope>
</reference>
<dbReference type="EMBL" id="CAXDID020000411">
    <property type="protein sequence ID" value="CAL6088774.1"/>
    <property type="molecule type" value="Genomic_DNA"/>
</dbReference>
<feature type="compositionally biased region" description="Polar residues" evidence="1">
    <location>
        <begin position="109"/>
        <end position="118"/>
    </location>
</feature>
<feature type="region of interest" description="Disordered" evidence="1">
    <location>
        <begin position="99"/>
        <end position="200"/>
    </location>
</feature>
<feature type="compositionally biased region" description="Low complexity" evidence="1">
    <location>
        <begin position="163"/>
        <end position="181"/>
    </location>
</feature>
<dbReference type="AlphaFoldDB" id="A0AA86NJN8"/>
<evidence type="ECO:0000313" key="3">
    <source>
        <dbReference type="EMBL" id="CAL6088774.1"/>
    </source>
</evidence>
<organism evidence="2">
    <name type="scientific">Hexamita inflata</name>
    <dbReference type="NCBI Taxonomy" id="28002"/>
    <lineage>
        <taxon>Eukaryota</taxon>
        <taxon>Metamonada</taxon>
        <taxon>Diplomonadida</taxon>
        <taxon>Hexamitidae</taxon>
        <taxon>Hexamitinae</taxon>
        <taxon>Hexamita</taxon>
    </lineage>
</organism>
<feature type="compositionally biased region" description="Basic residues" evidence="1">
    <location>
        <begin position="17"/>
        <end position="39"/>
    </location>
</feature>
<feature type="compositionally biased region" description="Basic and acidic residues" evidence="1">
    <location>
        <begin position="40"/>
        <end position="55"/>
    </location>
</feature>